<proteinExistence type="predicted"/>
<reference evidence="4" key="1">
    <citation type="journal article" date="2019" name="Int. J. Syst. Evol. Microbiol.">
        <title>The Global Catalogue of Microorganisms (GCM) 10K type strain sequencing project: providing services to taxonomists for standard genome sequencing and annotation.</title>
        <authorList>
            <consortium name="The Broad Institute Genomics Platform"/>
            <consortium name="The Broad Institute Genome Sequencing Center for Infectious Disease"/>
            <person name="Wu L."/>
            <person name="Ma J."/>
        </authorList>
    </citation>
    <scope>NUCLEOTIDE SEQUENCE [LARGE SCALE GENOMIC DNA]</scope>
    <source>
        <strain evidence="4">KCTC 22671</strain>
    </source>
</reference>
<gene>
    <name evidence="3" type="ORF">ACFS5J_03085</name>
</gene>
<dbReference type="InterPro" id="IPR001296">
    <property type="entry name" value="Glyco_trans_1"/>
</dbReference>
<accession>A0ABW5YJ36</accession>
<dbReference type="SUPFAM" id="SSF53756">
    <property type="entry name" value="UDP-Glycosyltransferase/glycogen phosphorylase"/>
    <property type="match status" value="1"/>
</dbReference>
<dbReference type="PANTHER" id="PTHR12526:SF630">
    <property type="entry name" value="GLYCOSYLTRANSFERASE"/>
    <property type="match status" value="1"/>
</dbReference>
<keyword evidence="3" id="KW-0328">Glycosyltransferase</keyword>
<evidence type="ECO:0000313" key="4">
    <source>
        <dbReference type="Proteomes" id="UP001597534"/>
    </source>
</evidence>
<dbReference type="RefSeq" id="WP_379810520.1">
    <property type="nucleotide sequence ID" value="NZ_JBHUPC010000010.1"/>
</dbReference>
<dbReference type="Proteomes" id="UP001597534">
    <property type="component" value="Unassembled WGS sequence"/>
</dbReference>
<protein>
    <submittedName>
        <fullName evidence="3">Glycosyltransferase</fullName>
        <ecNumber evidence="3">2.4.-.-</ecNumber>
    </submittedName>
</protein>
<evidence type="ECO:0000259" key="2">
    <source>
        <dbReference type="Pfam" id="PF13439"/>
    </source>
</evidence>
<dbReference type="EMBL" id="JBHUPC010000010">
    <property type="protein sequence ID" value="MFD2890993.1"/>
    <property type="molecule type" value="Genomic_DNA"/>
</dbReference>
<feature type="domain" description="Glycosyltransferase subfamily 4-like N-terminal" evidence="2">
    <location>
        <begin position="7"/>
        <end position="135"/>
    </location>
</feature>
<dbReference type="Pfam" id="PF00534">
    <property type="entry name" value="Glycos_transf_1"/>
    <property type="match status" value="1"/>
</dbReference>
<dbReference type="Gene3D" id="3.40.50.2000">
    <property type="entry name" value="Glycogen Phosphorylase B"/>
    <property type="match status" value="2"/>
</dbReference>
<comment type="caution">
    <text evidence="3">The sequence shown here is derived from an EMBL/GenBank/DDBJ whole genome shotgun (WGS) entry which is preliminary data.</text>
</comment>
<evidence type="ECO:0000313" key="3">
    <source>
        <dbReference type="EMBL" id="MFD2890993.1"/>
    </source>
</evidence>
<keyword evidence="4" id="KW-1185">Reference proteome</keyword>
<organism evidence="3 4">
    <name type="scientific">Flavobacterium chuncheonense</name>
    <dbReference type="NCBI Taxonomy" id="2026653"/>
    <lineage>
        <taxon>Bacteria</taxon>
        <taxon>Pseudomonadati</taxon>
        <taxon>Bacteroidota</taxon>
        <taxon>Flavobacteriia</taxon>
        <taxon>Flavobacteriales</taxon>
        <taxon>Flavobacteriaceae</taxon>
        <taxon>Flavobacterium</taxon>
    </lineage>
</organism>
<dbReference type="InterPro" id="IPR028098">
    <property type="entry name" value="Glyco_trans_4-like_N"/>
</dbReference>
<dbReference type="GO" id="GO:0016757">
    <property type="term" value="F:glycosyltransferase activity"/>
    <property type="evidence" value="ECO:0007669"/>
    <property type="project" value="UniProtKB-KW"/>
</dbReference>
<evidence type="ECO:0000259" key="1">
    <source>
        <dbReference type="Pfam" id="PF00534"/>
    </source>
</evidence>
<dbReference type="CDD" id="cd03811">
    <property type="entry name" value="GT4_GT28_WabH-like"/>
    <property type="match status" value="1"/>
</dbReference>
<name>A0ABW5YJ36_9FLAO</name>
<feature type="domain" description="Glycosyl transferase family 1" evidence="1">
    <location>
        <begin position="171"/>
        <end position="327"/>
    </location>
</feature>
<keyword evidence="3" id="KW-0808">Transferase</keyword>
<dbReference type="PANTHER" id="PTHR12526">
    <property type="entry name" value="GLYCOSYLTRANSFERASE"/>
    <property type="match status" value="1"/>
</dbReference>
<sequence length="350" mass="39533">MIDSLEPGGAERMAVNYANALHQKLGFAALVATRAEGDLKQQLENGVVYQYLARKRVMDWKSLALLRKMVKQHKITHIQAHSSSIFFAVLLKIVYPSITIIWHDHYGNSENIQYRPKQALQWSSLFVKQIVVVNEILGHWSKQNLWCKQVLFLPNFTIATETQIAEATILKGLKDKRIVCLANLRPQKNHKLLLEVANIVHSQHPDWTFHLIGKDFQDNYAKEIKETIVKLKLENIVFIYGSKSDINNILEQSTIGVLTSNSEGLPVAILEYARKGLPVVATNVGQIATVLEGGEAGALVASGNTDDFVKELMRLIENKDLQIEWATKLKEKVNRDFGVDTVINAYLKQL</sequence>
<dbReference type="Pfam" id="PF13439">
    <property type="entry name" value="Glyco_transf_4"/>
    <property type="match status" value="1"/>
</dbReference>
<dbReference type="EC" id="2.4.-.-" evidence="3"/>